<reference evidence="2" key="1">
    <citation type="journal article" date="2013" name="Nature">
        <title>Draft genome of the wheat A-genome progenitor Triticum urartu.</title>
        <authorList>
            <person name="Ling H.Q."/>
            <person name="Zhao S."/>
            <person name="Liu D."/>
            <person name="Wang J."/>
            <person name="Sun H."/>
            <person name="Zhang C."/>
            <person name="Fan H."/>
            <person name="Li D."/>
            <person name="Dong L."/>
            <person name="Tao Y."/>
            <person name="Gao C."/>
            <person name="Wu H."/>
            <person name="Li Y."/>
            <person name="Cui Y."/>
            <person name="Guo X."/>
            <person name="Zheng S."/>
            <person name="Wang B."/>
            <person name="Yu K."/>
            <person name="Liang Q."/>
            <person name="Yang W."/>
            <person name="Lou X."/>
            <person name="Chen J."/>
            <person name="Feng M."/>
            <person name="Jian J."/>
            <person name="Zhang X."/>
            <person name="Luo G."/>
            <person name="Jiang Y."/>
            <person name="Liu J."/>
            <person name="Wang Z."/>
            <person name="Sha Y."/>
            <person name="Zhang B."/>
            <person name="Wu H."/>
            <person name="Tang D."/>
            <person name="Shen Q."/>
            <person name="Xue P."/>
            <person name="Zou S."/>
            <person name="Wang X."/>
            <person name="Liu X."/>
            <person name="Wang F."/>
            <person name="Yang Y."/>
            <person name="An X."/>
            <person name="Dong Z."/>
            <person name="Zhang K."/>
            <person name="Zhang X."/>
            <person name="Luo M.C."/>
            <person name="Dvorak J."/>
            <person name="Tong Y."/>
            <person name="Wang J."/>
            <person name="Yang H."/>
            <person name="Li Z."/>
            <person name="Wang D."/>
            <person name="Zhang A."/>
            <person name="Wang J."/>
        </authorList>
    </citation>
    <scope>NUCLEOTIDE SEQUENCE</scope>
    <source>
        <strain evidence="2">cv. G1812</strain>
    </source>
</reference>
<keyword evidence="2" id="KW-1185">Reference proteome</keyword>
<reference evidence="1" key="3">
    <citation type="submission" date="2022-06" db="UniProtKB">
        <authorList>
            <consortium name="EnsemblPlants"/>
        </authorList>
    </citation>
    <scope>IDENTIFICATION</scope>
</reference>
<organism evidence="1 2">
    <name type="scientific">Triticum urartu</name>
    <name type="common">Red wild einkorn</name>
    <name type="synonym">Crithodium urartu</name>
    <dbReference type="NCBI Taxonomy" id="4572"/>
    <lineage>
        <taxon>Eukaryota</taxon>
        <taxon>Viridiplantae</taxon>
        <taxon>Streptophyta</taxon>
        <taxon>Embryophyta</taxon>
        <taxon>Tracheophyta</taxon>
        <taxon>Spermatophyta</taxon>
        <taxon>Magnoliopsida</taxon>
        <taxon>Liliopsida</taxon>
        <taxon>Poales</taxon>
        <taxon>Poaceae</taxon>
        <taxon>BOP clade</taxon>
        <taxon>Pooideae</taxon>
        <taxon>Triticodae</taxon>
        <taxon>Triticeae</taxon>
        <taxon>Triticinae</taxon>
        <taxon>Triticum</taxon>
    </lineage>
</organism>
<dbReference type="Gramene" id="TuG1812G0300000777.01.T01">
    <property type="protein sequence ID" value="TuG1812G0300000777.01.T01.cds344344"/>
    <property type="gene ID" value="TuG1812G0300000777.01"/>
</dbReference>
<proteinExistence type="predicted"/>
<sequence length="227" mass="25820">MCASSLIHLKPNLKYLRIDGAHAVTKVGPEFVGCKKGDHVCDELVAFPKLEWLIFEDMPNWEEWSFFEEEVAVADGRGEDGAAEIRKKDAQSARLQLLPRLVVLQLQGCRKLRALPPQLGEDTAGLKQILLRRLNNLKAVENFRLFSELLHIEDCEGLQRISNLPQVTELRVYGCPNLSHIEGLGSLQQLGLGEDMSEISSRWLPGLQEQHRQLHGKDLDVYTWFKR</sequence>
<evidence type="ECO:0000313" key="1">
    <source>
        <dbReference type="EnsemblPlants" id="TuG1812G0300000777.01.T01.cds344344"/>
    </source>
</evidence>
<dbReference type="Gene3D" id="3.80.10.10">
    <property type="entry name" value="Ribonuclease Inhibitor"/>
    <property type="match status" value="1"/>
</dbReference>
<reference evidence="1" key="2">
    <citation type="submission" date="2018-03" db="EMBL/GenBank/DDBJ databases">
        <title>The Triticum urartu genome reveals the dynamic nature of wheat genome evolution.</title>
        <authorList>
            <person name="Ling H."/>
            <person name="Ma B."/>
            <person name="Shi X."/>
            <person name="Liu H."/>
            <person name="Dong L."/>
            <person name="Sun H."/>
            <person name="Cao Y."/>
            <person name="Gao Q."/>
            <person name="Zheng S."/>
            <person name="Li Y."/>
            <person name="Yu Y."/>
            <person name="Du H."/>
            <person name="Qi M."/>
            <person name="Li Y."/>
            <person name="Yu H."/>
            <person name="Cui Y."/>
            <person name="Wang N."/>
            <person name="Chen C."/>
            <person name="Wu H."/>
            <person name="Zhao Y."/>
            <person name="Zhang J."/>
            <person name="Li Y."/>
            <person name="Zhou W."/>
            <person name="Zhang B."/>
            <person name="Hu W."/>
            <person name="Eijk M."/>
            <person name="Tang J."/>
            <person name="Witsenboer H."/>
            <person name="Zhao S."/>
            <person name="Li Z."/>
            <person name="Zhang A."/>
            <person name="Wang D."/>
            <person name="Liang C."/>
        </authorList>
    </citation>
    <scope>NUCLEOTIDE SEQUENCE [LARGE SCALE GENOMIC DNA]</scope>
    <source>
        <strain evidence="1">cv. G1812</strain>
    </source>
</reference>
<dbReference type="PANTHER" id="PTHR47186:SF51">
    <property type="entry name" value="NB-ARC DOMAIN-CONTAINING PROTEIN"/>
    <property type="match status" value="1"/>
</dbReference>
<dbReference type="EnsemblPlants" id="TuG1812G0300000777.01.T01">
    <property type="protein sequence ID" value="TuG1812G0300000777.01.T01.cds344344"/>
    <property type="gene ID" value="TuG1812G0300000777.01"/>
</dbReference>
<dbReference type="AlphaFoldDB" id="A0A8R7TR47"/>
<evidence type="ECO:0008006" key="3">
    <source>
        <dbReference type="Google" id="ProtNLM"/>
    </source>
</evidence>
<dbReference type="SUPFAM" id="SSF52047">
    <property type="entry name" value="RNI-like"/>
    <property type="match status" value="1"/>
</dbReference>
<dbReference type="PANTHER" id="PTHR47186">
    <property type="entry name" value="LEUCINE-RICH REPEAT-CONTAINING PROTEIN 57"/>
    <property type="match status" value="1"/>
</dbReference>
<dbReference type="Proteomes" id="UP000015106">
    <property type="component" value="Chromosome 3"/>
</dbReference>
<accession>A0A8R7TR47</accession>
<dbReference type="InterPro" id="IPR032675">
    <property type="entry name" value="LRR_dom_sf"/>
</dbReference>
<name>A0A8R7TR47_TRIUA</name>
<evidence type="ECO:0000313" key="2">
    <source>
        <dbReference type="Proteomes" id="UP000015106"/>
    </source>
</evidence>
<protein>
    <recommendedName>
        <fullName evidence="3">Disease resistance RPP13-like protein 1</fullName>
    </recommendedName>
</protein>